<evidence type="ECO:0000313" key="2">
    <source>
        <dbReference type="EMBL" id="MPR33629.1"/>
    </source>
</evidence>
<accession>A0A7C9FPR3</accession>
<keyword evidence="1" id="KW-0732">Signal</keyword>
<comment type="caution">
    <text evidence="2">The sequence shown here is derived from an EMBL/GenBank/DDBJ whole genome shotgun (WGS) entry which is preliminary data.</text>
</comment>
<evidence type="ECO:0000313" key="3">
    <source>
        <dbReference type="Proteomes" id="UP000479293"/>
    </source>
</evidence>
<dbReference type="EMBL" id="WHLY01000002">
    <property type="protein sequence ID" value="MPR33629.1"/>
    <property type="molecule type" value="Genomic_DNA"/>
</dbReference>
<feature type="chain" id="PRO_5028917896" evidence="1">
    <location>
        <begin position="24"/>
        <end position="194"/>
    </location>
</feature>
<reference evidence="2 3" key="1">
    <citation type="submission" date="2019-10" db="EMBL/GenBank/DDBJ databases">
        <title>Draft Genome Sequence of Cytophagaceae sp. SJW1-29.</title>
        <authorList>
            <person name="Choi A."/>
        </authorList>
    </citation>
    <scope>NUCLEOTIDE SEQUENCE [LARGE SCALE GENOMIC DNA]</scope>
    <source>
        <strain evidence="2 3">SJW1-29</strain>
    </source>
</reference>
<feature type="signal peptide" evidence="1">
    <location>
        <begin position="1"/>
        <end position="23"/>
    </location>
</feature>
<proteinExistence type="predicted"/>
<protein>
    <submittedName>
        <fullName evidence="2">Uncharacterized protein</fullName>
    </submittedName>
</protein>
<keyword evidence="3" id="KW-1185">Reference proteome</keyword>
<name>A0A7C9FPR3_9BACT</name>
<organism evidence="2 3">
    <name type="scientific">Salmonirosea aquatica</name>
    <dbReference type="NCBI Taxonomy" id="2654236"/>
    <lineage>
        <taxon>Bacteria</taxon>
        <taxon>Pseudomonadati</taxon>
        <taxon>Bacteroidota</taxon>
        <taxon>Cytophagia</taxon>
        <taxon>Cytophagales</taxon>
        <taxon>Spirosomataceae</taxon>
        <taxon>Salmonirosea</taxon>
    </lineage>
</organism>
<evidence type="ECO:0000256" key="1">
    <source>
        <dbReference type="SAM" id="SignalP"/>
    </source>
</evidence>
<dbReference type="RefSeq" id="WP_152759039.1">
    <property type="nucleotide sequence ID" value="NZ_WHLY01000002.1"/>
</dbReference>
<sequence>MKYAMNWVYLLLGLGLLTPNTYAQSGYPPPCDEVKQIKLDTDPSKRQILGDFIRACEQNQWKNDKGIVLLREYQNEQGKDCWLLLPSIDDSYKDNPPGRFASFNGDIILVFEADSNRSIIEAQGDKSALNQCLEQIIGDRVYIRPTIKTRWTDNVMPFTNRKMKVGVRRISAGNGGSLIIIFNSDGSYKKLLPV</sequence>
<dbReference type="AlphaFoldDB" id="A0A7C9FPR3"/>
<gene>
    <name evidence="2" type="ORF">GBK04_09670</name>
</gene>
<dbReference type="Proteomes" id="UP000479293">
    <property type="component" value="Unassembled WGS sequence"/>
</dbReference>